<feature type="transmembrane region" description="Helical" evidence="1">
    <location>
        <begin position="102"/>
        <end position="120"/>
    </location>
</feature>
<dbReference type="Proteomes" id="UP000324194">
    <property type="component" value="Chromosome 1"/>
</dbReference>
<name>A0A5E4PG01_9COXI</name>
<evidence type="ECO:0000256" key="1">
    <source>
        <dbReference type="SAM" id="Phobius"/>
    </source>
</evidence>
<reference evidence="2 3" key="1">
    <citation type="submission" date="2019-08" db="EMBL/GenBank/DDBJ databases">
        <authorList>
            <person name="Guy L."/>
        </authorList>
    </citation>
    <scope>NUCLEOTIDE SEQUENCE [LARGE SCALE GENOMIC DNA]</scope>
    <source>
        <strain evidence="2 3">SGT-108</strain>
    </source>
</reference>
<dbReference type="OrthoDB" id="10004656at2"/>
<protein>
    <recommendedName>
        <fullName evidence="4">DUF4181 domain-containing protein</fullName>
    </recommendedName>
</protein>
<dbReference type="AlphaFoldDB" id="A0A5E4PG01"/>
<dbReference type="KEGG" id="asip:AQUSIP_07520"/>
<organism evidence="2 3">
    <name type="scientific">Aquicella siphonis</name>
    <dbReference type="NCBI Taxonomy" id="254247"/>
    <lineage>
        <taxon>Bacteria</taxon>
        <taxon>Pseudomonadati</taxon>
        <taxon>Pseudomonadota</taxon>
        <taxon>Gammaproteobacteria</taxon>
        <taxon>Legionellales</taxon>
        <taxon>Coxiellaceae</taxon>
        <taxon>Aquicella</taxon>
    </lineage>
</organism>
<proteinExistence type="predicted"/>
<dbReference type="RefSeq" id="WP_148338768.1">
    <property type="nucleotide sequence ID" value="NZ_LR699119.1"/>
</dbReference>
<feature type="transmembrane region" description="Helical" evidence="1">
    <location>
        <begin position="6"/>
        <end position="23"/>
    </location>
</feature>
<sequence>MKTFVLIALLLIILPCQYYWYMARKTLDVSLRKMDNDLAGRQDLVCLIAILLGYLGIYLFPYKMTLAAYLLAGTGIGIYIEIDYVKFLRKNKFNSQYSKKAVLFSALTCFATLTLGMALML</sequence>
<accession>A0A5E4PG01</accession>
<keyword evidence="1" id="KW-0472">Membrane</keyword>
<keyword evidence="1" id="KW-1133">Transmembrane helix</keyword>
<feature type="transmembrane region" description="Helical" evidence="1">
    <location>
        <begin position="44"/>
        <end position="60"/>
    </location>
</feature>
<evidence type="ECO:0000313" key="3">
    <source>
        <dbReference type="Proteomes" id="UP000324194"/>
    </source>
</evidence>
<evidence type="ECO:0008006" key="4">
    <source>
        <dbReference type="Google" id="ProtNLM"/>
    </source>
</evidence>
<evidence type="ECO:0000313" key="2">
    <source>
        <dbReference type="EMBL" id="VVC75462.1"/>
    </source>
</evidence>
<dbReference type="EMBL" id="LR699119">
    <property type="protein sequence ID" value="VVC75462.1"/>
    <property type="molecule type" value="Genomic_DNA"/>
</dbReference>
<feature type="transmembrane region" description="Helical" evidence="1">
    <location>
        <begin position="66"/>
        <end position="82"/>
    </location>
</feature>
<gene>
    <name evidence="2" type="ORF">AQUSIP_07520</name>
</gene>
<keyword evidence="3" id="KW-1185">Reference proteome</keyword>
<keyword evidence="1" id="KW-0812">Transmembrane</keyword>